<feature type="region of interest" description="Disordered" evidence="5">
    <location>
        <begin position="39"/>
        <end position="74"/>
    </location>
</feature>
<dbReference type="Gene3D" id="3.40.470.10">
    <property type="entry name" value="Uracil-DNA glycosylase-like domain"/>
    <property type="match status" value="1"/>
</dbReference>
<evidence type="ECO:0000256" key="1">
    <source>
        <dbReference type="ARBA" id="ARBA00022763"/>
    </source>
</evidence>
<dbReference type="AlphaFoldDB" id="X1E9Z8"/>
<evidence type="ECO:0000256" key="5">
    <source>
        <dbReference type="SAM" id="MobiDB-lite"/>
    </source>
</evidence>
<dbReference type="GO" id="GO:0000703">
    <property type="term" value="F:oxidized pyrimidine nucleobase lesion DNA N-glycosylase activity"/>
    <property type="evidence" value="ECO:0007669"/>
    <property type="project" value="TreeGrafter"/>
</dbReference>
<evidence type="ECO:0000256" key="4">
    <source>
        <dbReference type="ARBA" id="ARBA00023204"/>
    </source>
</evidence>
<evidence type="ECO:0000313" key="6">
    <source>
        <dbReference type="EMBL" id="GAH30096.1"/>
    </source>
</evidence>
<dbReference type="PANTHER" id="PTHR13235">
    <property type="entry name" value="SINGLE-STRAND SELECTIVE MONOFUNCTIONAL URACIL DNA GLYCOSYLASE"/>
    <property type="match status" value="1"/>
</dbReference>
<name>X1E9Z8_9ZZZZ</name>
<accession>X1E9Z8</accession>
<evidence type="ECO:0000256" key="2">
    <source>
        <dbReference type="ARBA" id="ARBA00022801"/>
    </source>
</evidence>
<organism evidence="6">
    <name type="scientific">marine sediment metagenome</name>
    <dbReference type="NCBI Taxonomy" id="412755"/>
    <lineage>
        <taxon>unclassified sequences</taxon>
        <taxon>metagenomes</taxon>
        <taxon>ecological metagenomes</taxon>
    </lineage>
</organism>
<comment type="caution">
    <text evidence="6">The sequence shown here is derived from an EMBL/GenBank/DDBJ whole genome shotgun (WGS) entry which is preliminary data.</text>
</comment>
<protein>
    <recommendedName>
        <fullName evidence="7">Uracil-DNA glycosylase-like domain-containing protein</fullName>
    </recommendedName>
</protein>
<keyword evidence="4" id="KW-0234">DNA repair</keyword>
<evidence type="ECO:0008006" key="7">
    <source>
        <dbReference type="Google" id="ProtNLM"/>
    </source>
</evidence>
<sequence>LRLVEWCQPKCIIGVGKFAESRALAALGKTERAVGTILHPSPASPAANRGWQKQVEKQLKDQGVHIPTQNKSGT</sequence>
<dbReference type="GO" id="GO:0003677">
    <property type="term" value="F:DNA binding"/>
    <property type="evidence" value="ECO:0007669"/>
    <property type="project" value="UniProtKB-KW"/>
</dbReference>
<evidence type="ECO:0000256" key="3">
    <source>
        <dbReference type="ARBA" id="ARBA00023125"/>
    </source>
</evidence>
<dbReference type="InterPro" id="IPR039134">
    <property type="entry name" value="SMUG1"/>
</dbReference>
<dbReference type="SUPFAM" id="SSF52141">
    <property type="entry name" value="Uracil-DNA glycosylase-like"/>
    <property type="match status" value="1"/>
</dbReference>
<dbReference type="EMBL" id="BART01040569">
    <property type="protein sequence ID" value="GAH30096.1"/>
    <property type="molecule type" value="Genomic_DNA"/>
</dbReference>
<keyword evidence="3" id="KW-0238">DNA-binding</keyword>
<dbReference type="InterPro" id="IPR036895">
    <property type="entry name" value="Uracil-DNA_glycosylase-like_sf"/>
</dbReference>
<reference evidence="6" key="1">
    <citation type="journal article" date="2014" name="Front. Microbiol.">
        <title>High frequency of phylogenetically diverse reductive dehalogenase-homologous genes in deep subseafloor sedimentary metagenomes.</title>
        <authorList>
            <person name="Kawai M."/>
            <person name="Futagami T."/>
            <person name="Toyoda A."/>
            <person name="Takaki Y."/>
            <person name="Nishi S."/>
            <person name="Hori S."/>
            <person name="Arai W."/>
            <person name="Tsubouchi T."/>
            <person name="Morono Y."/>
            <person name="Uchiyama I."/>
            <person name="Ito T."/>
            <person name="Fujiyama A."/>
            <person name="Inagaki F."/>
            <person name="Takami H."/>
        </authorList>
    </citation>
    <scope>NUCLEOTIDE SEQUENCE</scope>
    <source>
        <strain evidence="6">Expedition CK06-06</strain>
    </source>
</reference>
<feature type="compositionally biased region" description="Basic and acidic residues" evidence="5">
    <location>
        <begin position="54"/>
        <end position="63"/>
    </location>
</feature>
<dbReference type="PANTHER" id="PTHR13235:SF2">
    <property type="entry name" value="SINGLE-STRAND SELECTIVE MONOFUNCTIONAL URACIL DNA GLYCOSYLASE"/>
    <property type="match status" value="1"/>
</dbReference>
<dbReference type="GO" id="GO:0017065">
    <property type="term" value="F:single-strand selective uracil DNA N-glycosylase activity"/>
    <property type="evidence" value="ECO:0007669"/>
    <property type="project" value="InterPro"/>
</dbReference>
<dbReference type="GO" id="GO:0006284">
    <property type="term" value="P:base-excision repair"/>
    <property type="evidence" value="ECO:0007669"/>
    <property type="project" value="InterPro"/>
</dbReference>
<keyword evidence="2" id="KW-0378">Hydrolase</keyword>
<proteinExistence type="predicted"/>
<feature type="non-terminal residue" evidence="6">
    <location>
        <position position="1"/>
    </location>
</feature>
<gene>
    <name evidence="6" type="ORF">S01H4_65940</name>
</gene>
<keyword evidence="1" id="KW-0227">DNA damage</keyword>